<accession>A0A2G9SDP9</accession>
<dbReference type="FunFam" id="1.10.630.10:FF:000176">
    <property type="entry name" value="Uncharacterized protein"/>
    <property type="match status" value="1"/>
</dbReference>
<dbReference type="PANTHER" id="PTHR24300">
    <property type="entry name" value="CYTOCHROME P450 508A4-RELATED"/>
    <property type="match status" value="1"/>
</dbReference>
<dbReference type="GO" id="GO:0016020">
    <property type="term" value="C:membrane"/>
    <property type="evidence" value="ECO:0007669"/>
    <property type="project" value="UniProtKB-SubCell"/>
</dbReference>
<dbReference type="PRINTS" id="PR00385">
    <property type="entry name" value="P450"/>
</dbReference>
<feature type="binding site" description="axial binding residue" evidence="9">
    <location>
        <position position="312"/>
    </location>
    <ligand>
        <name>heme</name>
        <dbReference type="ChEBI" id="CHEBI:30413"/>
    </ligand>
    <ligandPart>
        <name>Fe</name>
        <dbReference type="ChEBI" id="CHEBI:18248"/>
    </ligandPart>
</feature>
<dbReference type="Pfam" id="PF00067">
    <property type="entry name" value="p450"/>
    <property type="match status" value="1"/>
</dbReference>
<evidence type="ECO:0000256" key="4">
    <source>
        <dbReference type="ARBA" id="ARBA00022617"/>
    </source>
</evidence>
<dbReference type="PANTHER" id="PTHR24300:SF302">
    <property type="entry name" value="CYTOCHROME P450"/>
    <property type="match status" value="1"/>
</dbReference>
<dbReference type="GO" id="GO:0020037">
    <property type="term" value="F:heme binding"/>
    <property type="evidence" value="ECO:0007669"/>
    <property type="project" value="InterPro"/>
</dbReference>
<dbReference type="GO" id="GO:0016712">
    <property type="term" value="F:oxidoreductase activity, acting on paired donors, with incorporation or reduction of molecular oxygen, reduced flavin or flavoprotein as one donor, and incorporation of one atom of oxygen"/>
    <property type="evidence" value="ECO:0007669"/>
    <property type="project" value="InterPro"/>
</dbReference>
<dbReference type="InterPro" id="IPR002401">
    <property type="entry name" value="Cyt_P450_E_grp-I"/>
</dbReference>
<dbReference type="GO" id="GO:0006082">
    <property type="term" value="P:organic acid metabolic process"/>
    <property type="evidence" value="ECO:0007669"/>
    <property type="project" value="TreeGrafter"/>
</dbReference>
<evidence type="ECO:0000313" key="12">
    <source>
        <dbReference type="Proteomes" id="UP000228934"/>
    </source>
</evidence>
<dbReference type="PROSITE" id="PS00086">
    <property type="entry name" value="CYTOCHROME_P450"/>
    <property type="match status" value="1"/>
</dbReference>
<organism evidence="11 12">
    <name type="scientific">Aquarana catesbeiana</name>
    <name type="common">American bullfrog</name>
    <name type="synonym">Rana catesbeiana</name>
    <dbReference type="NCBI Taxonomy" id="8400"/>
    <lineage>
        <taxon>Eukaryota</taxon>
        <taxon>Metazoa</taxon>
        <taxon>Chordata</taxon>
        <taxon>Craniata</taxon>
        <taxon>Vertebrata</taxon>
        <taxon>Euteleostomi</taxon>
        <taxon>Amphibia</taxon>
        <taxon>Batrachia</taxon>
        <taxon>Anura</taxon>
        <taxon>Neobatrachia</taxon>
        <taxon>Ranoidea</taxon>
        <taxon>Ranidae</taxon>
        <taxon>Aquarana</taxon>
    </lineage>
</organism>
<dbReference type="PRINTS" id="PR01686">
    <property type="entry name" value="EP450ICYP2D"/>
</dbReference>
<keyword evidence="7 9" id="KW-0408">Iron</keyword>
<dbReference type="InterPro" id="IPR050182">
    <property type="entry name" value="Cytochrome_P450_fam2"/>
</dbReference>
<evidence type="ECO:0000256" key="8">
    <source>
        <dbReference type="ARBA" id="ARBA00023136"/>
    </source>
</evidence>
<comment type="subcellular location">
    <subcellularLocation>
        <location evidence="2">Membrane</location>
    </subcellularLocation>
</comment>
<gene>
    <name evidence="11" type="ORF">AB205_0005470</name>
</gene>
<keyword evidence="10" id="KW-0503">Monooxygenase</keyword>
<dbReference type="AlphaFoldDB" id="A0A2G9SDP9"/>
<reference evidence="12" key="1">
    <citation type="journal article" date="2017" name="Nat. Commun.">
        <title>The North American bullfrog draft genome provides insight into hormonal regulation of long noncoding RNA.</title>
        <authorList>
            <person name="Hammond S.A."/>
            <person name="Warren R.L."/>
            <person name="Vandervalk B.P."/>
            <person name="Kucuk E."/>
            <person name="Khan H."/>
            <person name="Gibb E.A."/>
            <person name="Pandoh P."/>
            <person name="Kirk H."/>
            <person name="Zhao Y."/>
            <person name="Jones M."/>
            <person name="Mungall A.J."/>
            <person name="Coope R."/>
            <person name="Pleasance S."/>
            <person name="Moore R.A."/>
            <person name="Holt R.A."/>
            <person name="Round J.M."/>
            <person name="Ohora S."/>
            <person name="Walle B.V."/>
            <person name="Veldhoen N."/>
            <person name="Helbing C.C."/>
            <person name="Birol I."/>
        </authorList>
    </citation>
    <scope>NUCLEOTIDE SEQUENCE [LARGE SCALE GENOMIC DNA]</scope>
</reference>
<evidence type="ECO:0000256" key="5">
    <source>
        <dbReference type="ARBA" id="ARBA00022723"/>
    </source>
</evidence>
<dbReference type="InterPro" id="IPR017972">
    <property type="entry name" value="Cyt_P450_CS"/>
</dbReference>
<dbReference type="Gene3D" id="1.10.630.10">
    <property type="entry name" value="Cytochrome P450"/>
    <property type="match status" value="1"/>
</dbReference>
<dbReference type="GO" id="GO:0005737">
    <property type="term" value="C:cytoplasm"/>
    <property type="evidence" value="ECO:0007669"/>
    <property type="project" value="TreeGrafter"/>
</dbReference>
<dbReference type="InterPro" id="IPR036396">
    <property type="entry name" value="Cyt_P450_sf"/>
</dbReference>
<keyword evidence="6 10" id="KW-0560">Oxidoreductase</keyword>
<dbReference type="PRINTS" id="PR00463">
    <property type="entry name" value="EP450I"/>
</dbReference>
<comment type="cofactor">
    <cofactor evidence="1 9">
        <name>heme</name>
        <dbReference type="ChEBI" id="CHEBI:30413"/>
    </cofactor>
</comment>
<dbReference type="Proteomes" id="UP000228934">
    <property type="component" value="Unassembled WGS sequence"/>
</dbReference>
<dbReference type="InterPro" id="IPR008069">
    <property type="entry name" value="Cyt_P450_E_grp-I_CYP2D-like"/>
</dbReference>
<dbReference type="GO" id="GO:0006805">
    <property type="term" value="P:xenobiotic metabolic process"/>
    <property type="evidence" value="ECO:0007669"/>
    <property type="project" value="TreeGrafter"/>
</dbReference>
<dbReference type="EMBL" id="KV924344">
    <property type="protein sequence ID" value="PIO38195.1"/>
    <property type="molecule type" value="Genomic_DNA"/>
</dbReference>
<evidence type="ECO:0000256" key="3">
    <source>
        <dbReference type="ARBA" id="ARBA00010617"/>
    </source>
</evidence>
<keyword evidence="4 9" id="KW-0349">Heme</keyword>
<keyword evidence="8" id="KW-0472">Membrane</keyword>
<evidence type="ECO:0000256" key="1">
    <source>
        <dbReference type="ARBA" id="ARBA00001971"/>
    </source>
</evidence>
<evidence type="ECO:0000256" key="6">
    <source>
        <dbReference type="ARBA" id="ARBA00023002"/>
    </source>
</evidence>
<dbReference type="GO" id="GO:0005506">
    <property type="term" value="F:iron ion binding"/>
    <property type="evidence" value="ECO:0007669"/>
    <property type="project" value="InterPro"/>
</dbReference>
<evidence type="ECO:0000256" key="10">
    <source>
        <dbReference type="RuleBase" id="RU000461"/>
    </source>
</evidence>
<keyword evidence="12" id="KW-1185">Reference proteome</keyword>
<evidence type="ECO:0000256" key="7">
    <source>
        <dbReference type="ARBA" id="ARBA00023004"/>
    </source>
</evidence>
<evidence type="ECO:0008006" key="13">
    <source>
        <dbReference type="Google" id="ProtNLM"/>
    </source>
</evidence>
<protein>
    <recommendedName>
        <fullName evidence="13">Cytochrome P450 2K1</fullName>
    </recommendedName>
</protein>
<proteinExistence type="inferred from homology"/>
<evidence type="ECO:0000256" key="9">
    <source>
        <dbReference type="PIRSR" id="PIRSR602401-1"/>
    </source>
</evidence>
<keyword evidence="5 9" id="KW-0479">Metal-binding</keyword>
<sequence>MRRFTLSTLRDFGMGKTSLEDKIHEECDALVNTFKSFKGKPFNNTMIMNSAVANIIVSIILGHRYDFEDPIFKRLMSLIMENSRLIGSPMVMLYNSYPQVMKWIPGDHKTIFKNAVEFQTFLRSTFMKHATQLDRNDPRSLIDVFLIRQQEEKPVAGYYFHDNNLIMLLSNLFAAGTETTSTTLRWGLLLMMKYPEIQKKVQKEIDNVIGSSRPQSSHRKEMPYTDAVIHEIQRFANIVPNNLPHETTTDVTFWGYTIPKGTYIIPSLTTVLRDETYFERPEEFYPPHFLTADGQFLRNEAFMPFSAGKRSCAGENLAKIELFLFFSRLLQNFTFQAPHGAVLDLTPAIGITTPPQSHMICAIPRS</sequence>
<dbReference type="OrthoDB" id="1055148at2759"/>
<comment type="similarity">
    <text evidence="3 10">Belongs to the cytochrome P450 family.</text>
</comment>
<evidence type="ECO:0000256" key="2">
    <source>
        <dbReference type="ARBA" id="ARBA00004370"/>
    </source>
</evidence>
<evidence type="ECO:0000313" key="11">
    <source>
        <dbReference type="EMBL" id="PIO38195.1"/>
    </source>
</evidence>
<name>A0A2G9SDP9_AQUCT</name>
<dbReference type="SUPFAM" id="SSF48264">
    <property type="entry name" value="Cytochrome P450"/>
    <property type="match status" value="1"/>
</dbReference>
<dbReference type="InterPro" id="IPR001128">
    <property type="entry name" value="Cyt_P450"/>
</dbReference>